<dbReference type="AlphaFoldDB" id="A0A080ZN14"/>
<organism evidence="2 3">
    <name type="scientific">Phytophthora nicotianae P1976</name>
    <dbReference type="NCBI Taxonomy" id="1317066"/>
    <lineage>
        <taxon>Eukaryota</taxon>
        <taxon>Sar</taxon>
        <taxon>Stramenopiles</taxon>
        <taxon>Oomycota</taxon>
        <taxon>Peronosporomycetes</taxon>
        <taxon>Peronosporales</taxon>
        <taxon>Peronosporaceae</taxon>
        <taxon>Phytophthora</taxon>
    </lineage>
</organism>
<dbReference type="EMBL" id="ANJA01002792">
    <property type="protein sequence ID" value="ETO68025.1"/>
    <property type="molecule type" value="Genomic_DNA"/>
</dbReference>
<feature type="compositionally biased region" description="Polar residues" evidence="1">
    <location>
        <begin position="89"/>
        <end position="110"/>
    </location>
</feature>
<feature type="region of interest" description="Disordered" evidence="1">
    <location>
        <begin position="45"/>
        <end position="113"/>
    </location>
</feature>
<evidence type="ECO:0000313" key="2">
    <source>
        <dbReference type="EMBL" id="ETO68025.1"/>
    </source>
</evidence>
<name>A0A080ZN14_PHYNI</name>
<dbReference type="OrthoDB" id="89982at2759"/>
<comment type="caution">
    <text evidence="2">The sequence shown here is derived from an EMBL/GenBank/DDBJ whole genome shotgun (WGS) entry which is preliminary data.</text>
</comment>
<feature type="region of interest" description="Disordered" evidence="1">
    <location>
        <begin position="128"/>
        <end position="148"/>
    </location>
</feature>
<evidence type="ECO:0008006" key="4">
    <source>
        <dbReference type="Google" id="ProtNLM"/>
    </source>
</evidence>
<dbReference type="Proteomes" id="UP000028582">
    <property type="component" value="Unassembled WGS sequence"/>
</dbReference>
<protein>
    <recommendedName>
        <fullName evidence="4">BZIP domain-containing protein</fullName>
    </recommendedName>
</protein>
<gene>
    <name evidence="2" type="ORF">F444_15113</name>
</gene>
<feature type="compositionally biased region" description="Pro residues" evidence="1">
    <location>
        <begin position="51"/>
        <end position="61"/>
    </location>
</feature>
<feature type="compositionally biased region" description="Basic residues" evidence="1">
    <location>
        <begin position="134"/>
        <end position="144"/>
    </location>
</feature>
<accession>A0A080ZN14</accession>
<proteinExistence type="predicted"/>
<dbReference type="CDD" id="cd14686">
    <property type="entry name" value="bZIP"/>
    <property type="match status" value="1"/>
</dbReference>
<evidence type="ECO:0000313" key="3">
    <source>
        <dbReference type="Proteomes" id="UP000028582"/>
    </source>
</evidence>
<evidence type="ECO:0000256" key="1">
    <source>
        <dbReference type="SAM" id="MobiDB-lite"/>
    </source>
</evidence>
<sequence>MSSSIFHPPNAHLLSDGIIGSVSARTKSYRSAFDTRQRVGERAMFTASKPPQAPVTQPFPEPTVGTAPSGKLSPDIGLTPSTERKRKIQQLSEQPKIQSFTAGSNPSSPQGEAPVTCIQRFKQSSTVEKIQRELRRKKQARYRKKQSDHMMNLEKENEQLQQEVERLKRRRFSTTMAFPPRENLWSAALEYFRLFRHGLQEPKMMSLLSEEDKIQSRVQMAFFQSTMAPDVVFNADQGIDKMIQYWNFLSYAFKDMEIELKCMMQENEDSLVATSVTSVTISEQTLLAVFPHLSNEDTPELDETKVLLRQALVNQRITMLGSIRFEWDAINGQVTSVSIKSDMLTPMLHLLGNLEDVSRVFADALLSLDFQWRPKANNLSGNNQ</sequence>
<reference evidence="2 3" key="1">
    <citation type="submission" date="2013-11" db="EMBL/GenBank/DDBJ databases">
        <title>The Genome Sequence of Phytophthora parasitica P1976.</title>
        <authorList>
            <consortium name="The Broad Institute Genomics Platform"/>
            <person name="Russ C."/>
            <person name="Tyler B."/>
            <person name="Panabieres F."/>
            <person name="Shan W."/>
            <person name="Tripathy S."/>
            <person name="Grunwald N."/>
            <person name="Machado M."/>
            <person name="Johnson C.S."/>
            <person name="Walker B."/>
            <person name="Young S."/>
            <person name="Zeng Q."/>
            <person name="Gargeya S."/>
            <person name="Fitzgerald M."/>
            <person name="Haas B."/>
            <person name="Abouelleil A."/>
            <person name="Allen A.W."/>
            <person name="Alvarado L."/>
            <person name="Arachchi H.M."/>
            <person name="Berlin A.M."/>
            <person name="Chapman S.B."/>
            <person name="Gainer-Dewar J."/>
            <person name="Goldberg J."/>
            <person name="Griggs A."/>
            <person name="Gujja S."/>
            <person name="Hansen M."/>
            <person name="Howarth C."/>
            <person name="Imamovic A."/>
            <person name="Ireland A."/>
            <person name="Larimer J."/>
            <person name="McCowan C."/>
            <person name="Murphy C."/>
            <person name="Pearson M."/>
            <person name="Poon T.W."/>
            <person name="Priest M."/>
            <person name="Roberts A."/>
            <person name="Saif S."/>
            <person name="Shea T."/>
            <person name="Sisk P."/>
            <person name="Sykes S."/>
            <person name="Wortman J."/>
            <person name="Nusbaum C."/>
            <person name="Birren B."/>
        </authorList>
    </citation>
    <scope>NUCLEOTIDE SEQUENCE [LARGE SCALE GENOMIC DNA]</scope>
    <source>
        <strain evidence="2 3">P1976</strain>
    </source>
</reference>